<evidence type="ECO:0000256" key="20">
    <source>
        <dbReference type="RuleBase" id="RU364087"/>
    </source>
</evidence>
<comment type="subunit">
    <text evidence="15 20">DNA polymerase III contains a core (composed of alpha, epsilon and theta chains) that associates with a tau subunit. This core dimerizes to form the POLIII' complex. PolIII' associates with the gamma complex (composed of gamma, delta, delta', psi and chi chains) and with the beta chain to form the complete DNA polymerase III complex.</text>
</comment>
<dbReference type="Proteomes" id="UP000183371">
    <property type="component" value="Unassembled WGS sequence"/>
</dbReference>
<dbReference type="GO" id="GO:0005829">
    <property type="term" value="C:cytosol"/>
    <property type="evidence" value="ECO:0007669"/>
    <property type="project" value="TreeGrafter"/>
</dbReference>
<evidence type="ECO:0000259" key="21">
    <source>
        <dbReference type="SMART" id="SM00479"/>
    </source>
</evidence>
<feature type="binding site" evidence="19">
    <location>
        <position position="7"/>
    </location>
    <ligand>
        <name>a divalent metal cation</name>
        <dbReference type="ChEBI" id="CHEBI:60240"/>
        <label>1</label>
        <note>catalytic</note>
    </ligand>
</feature>
<dbReference type="NCBIfam" id="TIGR01406">
    <property type="entry name" value="dnaQ_proteo"/>
    <property type="match status" value="1"/>
</dbReference>
<evidence type="ECO:0000256" key="19">
    <source>
        <dbReference type="PIRSR" id="PIRSR606309-3"/>
    </source>
</evidence>
<evidence type="ECO:0000256" key="17">
    <source>
        <dbReference type="PIRSR" id="PIRSR606309-1"/>
    </source>
</evidence>
<keyword evidence="12 20" id="KW-0239">DNA-directed DNA polymerase</keyword>
<feature type="binding site" evidence="19">
    <location>
        <position position="155"/>
    </location>
    <ligand>
        <name>a divalent metal cation</name>
        <dbReference type="ChEBI" id="CHEBI:60240"/>
        <label>1</label>
        <note>catalytic</note>
    </ligand>
</feature>
<dbReference type="EC" id="2.7.7.7" evidence="2 20"/>
<evidence type="ECO:0000256" key="2">
    <source>
        <dbReference type="ARBA" id="ARBA00012417"/>
    </source>
</evidence>
<feature type="binding site" evidence="18">
    <location>
        <position position="57"/>
    </location>
    <ligand>
        <name>substrate</name>
    </ligand>
</feature>
<dbReference type="Gene3D" id="3.30.420.10">
    <property type="entry name" value="Ribonuclease H-like superfamily/Ribonuclease H"/>
    <property type="match status" value="1"/>
</dbReference>
<dbReference type="InterPro" id="IPR013520">
    <property type="entry name" value="Ribonucl_H"/>
</dbReference>
<dbReference type="GO" id="GO:0003887">
    <property type="term" value="F:DNA-directed DNA polymerase activity"/>
    <property type="evidence" value="ECO:0007669"/>
    <property type="project" value="UniProtKB-KW"/>
</dbReference>
<dbReference type="GO" id="GO:0046872">
    <property type="term" value="F:metal ion binding"/>
    <property type="evidence" value="ECO:0007669"/>
    <property type="project" value="UniProtKB-KW"/>
</dbReference>
<feature type="domain" description="Exonuclease" evidence="21">
    <location>
        <begin position="2"/>
        <end position="172"/>
    </location>
</feature>
<keyword evidence="23" id="KW-1185">Reference proteome</keyword>
<evidence type="ECO:0000256" key="7">
    <source>
        <dbReference type="ARBA" id="ARBA00022722"/>
    </source>
</evidence>
<dbReference type="CDD" id="cd06131">
    <property type="entry name" value="DNA_pol_III_epsilon_Ecoli_like"/>
    <property type="match status" value="1"/>
</dbReference>
<feature type="binding site" evidence="18">
    <location>
        <position position="9"/>
    </location>
    <ligand>
        <name>substrate</name>
    </ligand>
</feature>
<keyword evidence="4 20" id="KW-0808">Transferase</keyword>
<evidence type="ECO:0000256" key="4">
    <source>
        <dbReference type="ARBA" id="ARBA00022679"/>
    </source>
</evidence>
<evidence type="ECO:0000256" key="9">
    <source>
        <dbReference type="ARBA" id="ARBA00022801"/>
    </source>
</evidence>
<dbReference type="InterPro" id="IPR006054">
    <property type="entry name" value="DnaQ"/>
</dbReference>
<evidence type="ECO:0000256" key="12">
    <source>
        <dbReference type="ARBA" id="ARBA00022932"/>
    </source>
</evidence>
<evidence type="ECO:0000313" key="22">
    <source>
        <dbReference type="EMBL" id="SFT77632.1"/>
    </source>
</evidence>
<organism evidence="22 23">
    <name type="scientific">Pseudovibrio denitrificans</name>
    <dbReference type="NCBI Taxonomy" id="258256"/>
    <lineage>
        <taxon>Bacteria</taxon>
        <taxon>Pseudomonadati</taxon>
        <taxon>Pseudomonadota</taxon>
        <taxon>Alphaproteobacteria</taxon>
        <taxon>Hyphomicrobiales</taxon>
        <taxon>Stappiaceae</taxon>
        <taxon>Pseudovibrio</taxon>
    </lineage>
</organism>
<evidence type="ECO:0000256" key="16">
    <source>
        <dbReference type="ARBA" id="ARBA00049244"/>
    </source>
</evidence>
<evidence type="ECO:0000256" key="1">
    <source>
        <dbReference type="ARBA" id="ARBA00001936"/>
    </source>
</evidence>
<dbReference type="SUPFAM" id="SSF53098">
    <property type="entry name" value="Ribonuclease H-like"/>
    <property type="match status" value="1"/>
</dbReference>
<dbReference type="PANTHER" id="PTHR30231:SF41">
    <property type="entry name" value="DNA POLYMERASE III SUBUNIT EPSILON"/>
    <property type="match status" value="1"/>
</dbReference>
<keyword evidence="11 19" id="KW-0460">Magnesium</keyword>
<gene>
    <name evidence="20" type="primary">dnaQ</name>
    <name evidence="22" type="ORF">SAMN05444141_103311</name>
</gene>
<feature type="active site" description="Proton acceptor" evidence="17">
    <location>
        <position position="150"/>
    </location>
</feature>
<dbReference type="EMBL" id="FPBD01000003">
    <property type="protein sequence ID" value="SFT77632.1"/>
    <property type="molecule type" value="Genomic_DNA"/>
</dbReference>
<evidence type="ECO:0000256" key="10">
    <source>
        <dbReference type="ARBA" id="ARBA00022839"/>
    </source>
</evidence>
<feature type="binding site" evidence="18">
    <location>
        <position position="7"/>
    </location>
    <ligand>
        <name>substrate</name>
    </ligand>
</feature>
<keyword evidence="8 19" id="KW-0479">Metal-binding</keyword>
<dbReference type="NCBIfam" id="NF004316">
    <property type="entry name" value="PRK05711.1"/>
    <property type="match status" value="1"/>
</dbReference>
<dbReference type="FunFam" id="3.30.420.10:FF:000012">
    <property type="entry name" value="DNA polymerase III subunit epsilon"/>
    <property type="match status" value="1"/>
</dbReference>
<evidence type="ECO:0000313" key="23">
    <source>
        <dbReference type="Proteomes" id="UP000183371"/>
    </source>
</evidence>
<dbReference type="GO" id="GO:0003677">
    <property type="term" value="F:DNA binding"/>
    <property type="evidence" value="ECO:0007669"/>
    <property type="project" value="InterPro"/>
</dbReference>
<comment type="cofactor">
    <cofactor evidence="1 20">
        <name>Mn(2+)</name>
        <dbReference type="ChEBI" id="CHEBI:29035"/>
    </cofactor>
</comment>
<evidence type="ECO:0000256" key="3">
    <source>
        <dbReference type="ARBA" id="ARBA00020352"/>
    </source>
</evidence>
<evidence type="ECO:0000256" key="13">
    <source>
        <dbReference type="ARBA" id="ARBA00023211"/>
    </source>
</evidence>
<evidence type="ECO:0000256" key="5">
    <source>
        <dbReference type="ARBA" id="ARBA00022695"/>
    </source>
</evidence>
<dbReference type="Pfam" id="PF00929">
    <property type="entry name" value="RNase_T"/>
    <property type="match status" value="1"/>
</dbReference>
<evidence type="ECO:0000256" key="8">
    <source>
        <dbReference type="ARBA" id="ARBA00022723"/>
    </source>
</evidence>
<feature type="binding site" evidence="18">
    <location>
        <position position="52"/>
    </location>
    <ligand>
        <name>substrate</name>
    </ligand>
</feature>
<accession>A0A1I7ARQ6</accession>
<proteinExistence type="predicted"/>
<comment type="catalytic activity">
    <reaction evidence="16 20">
        <text>DNA(n) + a 2'-deoxyribonucleoside 5'-triphosphate = DNA(n+1) + diphosphate</text>
        <dbReference type="Rhea" id="RHEA:22508"/>
        <dbReference type="Rhea" id="RHEA-COMP:17339"/>
        <dbReference type="Rhea" id="RHEA-COMP:17340"/>
        <dbReference type="ChEBI" id="CHEBI:33019"/>
        <dbReference type="ChEBI" id="CHEBI:61560"/>
        <dbReference type="ChEBI" id="CHEBI:173112"/>
        <dbReference type="EC" id="2.7.7.7"/>
    </reaction>
</comment>
<comment type="cofactor">
    <cofactor evidence="19">
        <name>Mg(2+)</name>
        <dbReference type="ChEBI" id="CHEBI:18420"/>
    </cofactor>
    <cofactor evidence="19">
        <name>Mn(2+)</name>
        <dbReference type="ChEBI" id="CHEBI:29035"/>
    </cofactor>
    <text evidence="19">Binds 2 divalent metal cations. Magnesium or manganese.</text>
</comment>
<keyword evidence="7 20" id="KW-0540">Nuclease</keyword>
<dbReference type="SMART" id="SM00479">
    <property type="entry name" value="EXOIII"/>
    <property type="match status" value="1"/>
</dbReference>
<keyword evidence="6 20" id="KW-0235">DNA replication</keyword>
<evidence type="ECO:0000256" key="14">
    <source>
        <dbReference type="ARBA" id="ARBA00025483"/>
    </source>
</evidence>
<sequence>MREISFDTETTGLNPLDGDRLVEIGGVELINFIPTGRTCHLYVNPQRDMPEEAFRIHGLSAEFLSDKPVFADVADEFLDFVGDARLVIHNAPFDMGFINMELARCNKPKISNTQVLDTLKLARRKFPTGSVSLDALCSRYGIDNSKRVYHGALLDAELLAEVYLEMNGGKQKNLGLMPDDEAIDLDNIGDDQPKQRIAAKQRPVLLSPALSEEEIEAHAKFIAGMKTDPAWNKYLK</sequence>
<keyword evidence="10 20" id="KW-0269">Exonuclease</keyword>
<dbReference type="GO" id="GO:0008408">
    <property type="term" value="F:3'-5' exonuclease activity"/>
    <property type="evidence" value="ECO:0007669"/>
    <property type="project" value="TreeGrafter"/>
</dbReference>
<dbReference type="InterPro" id="IPR036397">
    <property type="entry name" value="RNaseH_sf"/>
</dbReference>
<keyword evidence="9 20" id="KW-0378">Hydrolase</keyword>
<protein>
    <recommendedName>
        <fullName evidence="3 20">DNA polymerase III subunit epsilon</fullName>
        <ecNumber evidence="2 20">2.7.7.7</ecNumber>
    </recommendedName>
</protein>
<feature type="binding site" evidence="19">
    <location>
        <position position="9"/>
    </location>
    <ligand>
        <name>a divalent metal cation</name>
        <dbReference type="ChEBI" id="CHEBI:60240"/>
        <label>1</label>
        <note>catalytic</note>
    </ligand>
</feature>
<dbReference type="PANTHER" id="PTHR30231">
    <property type="entry name" value="DNA POLYMERASE III SUBUNIT EPSILON"/>
    <property type="match status" value="1"/>
</dbReference>
<name>A0A1I7ARQ6_9HYPH</name>
<dbReference type="GO" id="GO:0045004">
    <property type="term" value="P:DNA replication proofreading"/>
    <property type="evidence" value="ECO:0007669"/>
    <property type="project" value="TreeGrafter"/>
</dbReference>
<evidence type="ECO:0000256" key="6">
    <source>
        <dbReference type="ARBA" id="ARBA00022705"/>
    </source>
</evidence>
<dbReference type="NCBIfam" id="TIGR00573">
    <property type="entry name" value="dnaq"/>
    <property type="match status" value="1"/>
</dbReference>
<comment type="function">
    <text evidence="14 20">DNA polymerase III is a complex, multichain enzyme responsible for most of the replicative synthesis in bacteria. The epsilon subunit contain the editing function and is a proofreading 3'-5' exonuclease.</text>
</comment>
<feature type="binding site" evidence="18">
    <location>
        <position position="155"/>
    </location>
    <ligand>
        <name>substrate</name>
    </ligand>
</feature>
<evidence type="ECO:0000256" key="11">
    <source>
        <dbReference type="ARBA" id="ARBA00022842"/>
    </source>
</evidence>
<reference evidence="23" key="1">
    <citation type="submission" date="2016-10" db="EMBL/GenBank/DDBJ databases">
        <authorList>
            <person name="Varghese N."/>
            <person name="Submissions S."/>
        </authorList>
    </citation>
    <scope>NUCLEOTIDE SEQUENCE [LARGE SCALE GENOMIC DNA]</scope>
    <source>
        <strain evidence="23">DSM 17465</strain>
    </source>
</reference>
<evidence type="ECO:0000256" key="18">
    <source>
        <dbReference type="PIRSR" id="PIRSR606309-2"/>
    </source>
</evidence>
<dbReference type="InterPro" id="IPR006309">
    <property type="entry name" value="DnaQ_proteo"/>
</dbReference>
<keyword evidence="5 20" id="KW-0548">Nucleotidyltransferase</keyword>
<dbReference type="RefSeq" id="WP_054785111.1">
    <property type="nucleotide sequence ID" value="NZ_FPBD01000003.1"/>
</dbReference>
<dbReference type="InterPro" id="IPR012337">
    <property type="entry name" value="RNaseH-like_sf"/>
</dbReference>
<keyword evidence="13 19" id="KW-0464">Manganese</keyword>
<dbReference type="AlphaFoldDB" id="A0A1I7ARQ6"/>
<evidence type="ECO:0000256" key="15">
    <source>
        <dbReference type="ARBA" id="ARBA00026073"/>
    </source>
</evidence>